<organism evidence="5 6">
    <name type="scientific">Rhynchospora tenuis</name>
    <dbReference type="NCBI Taxonomy" id="198213"/>
    <lineage>
        <taxon>Eukaryota</taxon>
        <taxon>Viridiplantae</taxon>
        <taxon>Streptophyta</taxon>
        <taxon>Embryophyta</taxon>
        <taxon>Tracheophyta</taxon>
        <taxon>Spermatophyta</taxon>
        <taxon>Magnoliopsida</taxon>
        <taxon>Liliopsida</taxon>
        <taxon>Poales</taxon>
        <taxon>Cyperaceae</taxon>
        <taxon>Cyperoideae</taxon>
        <taxon>Rhynchosporeae</taxon>
        <taxon>Rhynchospora</taxon>
    </lineage>
</organism>
<reference evidence="5 6" key="1">
    <citation type="journal article" date="2022" name="Cell">
        <title>Repeat-based holocentromeres influence genome architecture and karyotype evolution.</title>
        <authorList>
            <person name="Hofstatter P.G."/>
            <person name="Thangavel G."/>
            <person name="Lux T."/>
            <person name="Neumann P."/>
            <person name="Vondrak T."/>
            <person name="Novak P."/>
            <person name="Zhang M."/>
            <person name="Costa L."/>
            <person name="Castellani M."/>
            <person name="Scott A."/>
            <person name="Toegelov H."/>
            <person name="Fuchs J."/>
            <person name="Mata-Sucre Y."/>
            <person name="Dias Y."/>
            <person name="Vanzela A.L.L."/>
            <person name="Huettel B."/>
            <person name="Almeida C.C.S."/>
            <person name="Simkova H."/>
            <person name="Souza G."/>
            <person name="Pedrosa-Harand A."/>
            <person name="Macas J."/>
            <person name="Mayer K.F.X."/>
            <person name="Houben A."/>
            <person name="Marques A."/>
        </authorList>
    </citation>
    <scope>NUCLEOTIDE SEQUENCE [LARGE SCALE GENOMIC DNA]</scope>
    <source>
        <strain evidence="5">RhyTen1mFocal</strain>
    </source>
</reference>
<name>A0AAD6ENF5_9POAL</name>
<dbReference type="Pfam" id="PF22486">
    <property type="entry name" value="MATH_2"/>
    <property type="match status" value="1"/>
</dbReference>
<comment type="caution">
    <text evidence="5">The sequence shown here is derived from an EMBL/GenBank/DDBJ whole genome shotgun (WGS) entry which is preliminary data.</text>
</comment>
<dbReference type="InterPro" id="IPR008974">
    <property type="entry name" value="TRAF-like"/>
</dbReference>
<evidence type="ECO:0008006" key="7">
    <source>
        <dbReference type="Google" id="ProtNLM"/>
    </source>
</evidence>
<dbReference type="PANTHER" id="PTHR26379:SF187">
    <property type="entry name" value="OS07G0655300 PROTEIN"/>
    <property type="match status" value="1"/>
</dbReference>
<dbReference type="Gene3D" id="1.25.40.420">
    <property type="match status" value="1"/>
</dbReference>
<dbReference type="PANTHER" id="PTHR26379">
    <property type="entry name" value="BTB/POZ AND MATH DOMAIN-CONTAINING PROTEIN 1"/>
    <property type="match status" value="1"/>
</dbReference>
<dbReference type="Gene3D" id="2.60.210.10">
    <property type="entry name" value="Apoptosis, Tumor Necrosis Factor Receptor Associated Protein 2, Chain A"/>
    <property type="match status" value="1"/>
</dbReference>
<evidence type="ECO:0000256" key="2">
    <source>
        <dbReference type="ARBA" id="ARBA00010846"/>
    </source>
</evidence>
<dbReference type="Gene3D" id="3.30.710.10">
    <property type="entry name" value="Potassium Channel Kv1.1, Chain A"/>
    <property type="match status" value="1"/>
</dbReference>
<comment type="similarity">
    <text evidence="2">Belongs to the Tdpoz family.</text>
</comment>
<dbReference type="InterPro" id="IPR000210">
    <property type="entry name" value="BTB/POZ_dom"/>
</dbReference>
<evidence type="ECO:0000313" key="5">
    <source>
        <dbReference type="EMBL" id="KAJ3690601.1"/>
    </source>
</evidence>
<dbReference type="InterPro" id="IPR056423">
    <property type="entry name" value="BACK_BPM_SPOP"/>
</dbReference>
<dbReference type="InterPro" id="IPR002083">
    <property type="entry name" value="MATH/TRAF_dom"/>
</dbReference>
<dbReference type="Pfam" id="PF24570">
    <property type="entry name" value="BACK_BPM_SPOP"/>
    <property type="match status" value="1"/>
</dbReference>
<accession>A0AAD6ENF5</accession>
<dbReference type="InterPro" id="IPR045005">
    <property type="entry name" value="BPM1-6"/>
</dbReference>
<keyword evidence="6" id="KW-1185">Reference proteome</keyword>
<dbReference type="Pfam" id="PF00651">
    <property type="entry name" value="BTB"/>
    <property type="match status" value="1"/>
</dbReference>
<gene>
    <name evidence="5" type="ORF">LUZ61_019765</name>
</gene>
<dbReference type="SUPFAM" id="SSF49599">
    <property type="entry name" value="TRAF domain-like"/>
    <property type="match status" value="1"/>
</dbReference>
<sequence>MAAPSLQNRSLAIIKISTQHIEFNFSESKHLQFNQHISSPTFNVGGCNWALDFYPHGSDSDEENEGIHASLNLRLLSEMKKIHVEYSFSVLDKMGNYLPVHNPLLHTFSSYPDDCSNLGYCKFMSMDELEMHFCKDGLIVISVDIRVLSAASRFNDGSGGLCDDIKKLWSRGERFDVTFEVEGERISAHRFMLAARSRVFEAELYGSLAETKLSCIKINNMKAKVFRALLHFIYHDIYEYDEFKVLSVELIQDLFVASDYYALEKLKVQCQKTLYATLSVDTVLTTLSLAEERNSPWLKEKCLEFLTSPESFVQLVCTKEYGHILLYYPSLLIELQHKNKELFDLVNNVGKNLRIL</sequence>
<dbReference type="SUPFAM" id="SSF54695">
    <property type="entry name" value="POZ domain"/>
    <property type="match status" value="1"/>
</dbReference>
<evidence type="ECO:0000256" key="1">
    <source>
        <dbReference type="ARBA" id="ARBA00004906"/>
    </source>
</evidence>
<feature type="domain" description="BTB" evidence="3">
    <location>
        <begin position="175"/>
        <end position="242"/>
    </location>
</feature>
<dbReference type="Proteomes" id="UP001210211">
    <property type="component" value="Unassembled WGS sequence"/>
</dbReference>
<evidence type="ECO:0000259" key="3">
    <source>
        <dbReference type="PROSITE" id="PS50097"/>
    </source>
</evidence>
<dbReference type="SMART" id="SM00225">
    <property type="entry name" value="BTB"/>
    <property type="match status" value="1"/>
</dbReference>
<dbReference type="EMBL" id="JAMRDG010000002">
    <property type="protein sequence ID" value="KAJ3690601.1"/>
    <property type="molecule type" value="Genomic_DNA"/>
</dbReference>
<dbReference type="GO" id="GO:0016567">
    <property type="term" value="P:protein ubiquitination"/>
    <property type="evidence" value="ECO:0007669"/>
    <property type="project" value="InterPro"/>
</dbReference>
<protein>
    <recommendedName>
        <fullName evidence="7">BTB domain-containing protein</fullName>
    </recommendedName>
</protein>
<feature type="domain" description="MATH" evidence="4">
    <location>
        <begin position="15"/>
        <end position="145"/>
    </location>
</feature>
<evidence type="ECO:0000313" key="6">
    <source>
        <dbReference type="Proteomes" id="UP001210211"/>
    </source>
</evidence>
<dbReference type="PROSITE" id="PS50097">
    <property type="entry name" value="BTB"/>
    <property type="match status" value="1"/>
</dbReference>
<dbReference type="CDD" id="cd00121">
    <property type="entry name" value="MATH"/>
    <property type="match status" value="1"/>
</dbReference>
<evidence type="ECO:0000259" key="4">
    <source>
        <dbReference type="PROSITE" id="PS50144"/>
    </source>
</evidence>
<dbReference type="InterPro" id="IPR011333">
    <property type="entry name" value="SKP1/BTB/POZ_sf"/>
</dbReference>
<comment type="pathway">
    <text evidence="1">Protein modification; protein ubiquitination.</text>
</comment>
<proteinExistence type="inferred from homology"/>
<dbReference type="AlphaFoldDB" id="A0AAD6ENF5"/>
<dbReference type="PROSITE" id="PS50144">
    <property type="entry name" value="MATH"/>
    <property type="match status" value="1"/>
</dbReference>